<evidence type="ECO:0000313" key="1">
    <source>
        <dbReference type="EMBL" id="GLJ74749.1"/>
    </source>
</evidence>
<gene>
    <name evidence="1" type="ORF">GCM10017584_03220</name>
</gene>
<dbReference type="AlphaFoldDB" id="A0A9W6H6D6"/>
<name>A0A9W6H6D6_9MICO</name>
<evidence type="ECO:0000313" key="2">
    <source>
        <dbReference type="Proteomes" id="UP001142372"/>
    </source>
</evidence>
<organism evidence="1 2">
    <name type="scientific">Leifsonia poae</name>
    <dbReference type="NCBI Taxonomy" id="110933"/>
    <lineage>
        <taxon>Bacteria</taxon>
        <taxon>Bacillati</taxon>
        <taxon>Actinomycetota</taxon>
        <taxon>Actinomycetes</taxon>
        <taxon>Micrococcales</taxon>
        <taxon>Microbacteriaceae</taxon>
        <taxon>Leifsonia</taxon>
    </lineage>
</organism>
<dbReference type="EMBL" id="BSEN01000001">
    <property type="protein sequence ID" value="GLJ74749.1"/>
    <property type="molecule type" value="Genomic_DNA"/>
</dbReference>
<reference evidence="1" key="1">
    <citation type="journal article" date="2014" name="Int. J. Syst. Evol. Microbiol.">
        <title>Complete genome sequence of Corynebacterium casei LMG S-19264T (=DSM 44701T), isolated from a smear-ripened cheese.</title>
        <authorList>
            <consortium name="US DOE Joint Genome Institute (JGI-PGF)"/>
            <person name="Walter F."/>
            <person name="Albersmeier A."/>
            <person name="Kalinowski J."/>
            <person name="Ruckert C."/>
        </authorList>
    </citation>
    <scope>NUCLEOTIDE SEQUENCE</scope>
    <source>
        <strain evidence="1">VKM Ac-1401</strain>
    </source>
</reference>
<accession>A0A9W6H6D6</accession>
<reference evidence="1" key="2">
    <citation type="submission" date="2023-01" db="EMBL/GenBank/DDBJ databases">
        <authorList>
            <person name="Sun Q."/>
            <person name="Evtushenko L."/>
        </authorList>
    </citation>
    <scope>NUCLEOTIDE SEQUENCE</scope>
    <source>
        <strain evidence="1">VKM Ac-1401</strain>
    </source>
</reference>
<keyword evidence="2" id="KW-1185">Reference proteome</keyword>
<proteinExistence type="predicted"/>
<dbReference type="Proteomes" id="UP001142372">
    <property type="component" value="Unassembled WGS sequence"/>
</dbReference>
<sequence>MPGQPLEIDVPPSVKLARTDRGFDLIESTDPMLECCGRLAIPWAGPRDFGVAYLDVPPPEPFSQSAITEMWEARGRLELKKRPPTSGEAAWANLAAVSVKGFSWPELSSAVDAAVALLGHWPQYDRVVAAWGPMERGNGRILNGTTERARAALANASTKPKLPAKVARSRGEKADEKLAGLSAICILVAEKIATFEPFQSKAPLLAEQLVGLFRRVAAKSRPRSPRADPPASTWPPRMRHAYASSVRLLTEFEDSGAGDRHAPLSELWELYEAWVSERVLDGLTNRFGTPVHEVNSASWIWMAESRRIAVYLQPSIPGASGKQGFRALGAVLEGVIATSRPDILFVRESNSESVLKVIDAKKRKKTMIPDDLTVNASKYLWNIRHASASEDFAIEEVLLVSPLGGPDAAHGEGRARTFGANPSASHDLPQELLDQLLM</sequence>
<protein>
    <submittedName>
        <fullName evidence="1">Uncharacterized protein</fullName>
    </submittedName>
</protein>
<comment type="caution">
    <text evidence="1">The sequence shown here is derived from an EMBL/GenBank/DDBJ whole genome shotgun (WGS) entry which is preliminary data.</text>
</comment>